<dbReference type="OrthoDB" id="1733456at2759"/>
<dbReference type="InterPro" id="IPR035892">
    <property type="entry name" value="C2_domain_sf"/>
</dbReference>
<dbReference type="PANTHER" id="PTHR46296:SF8">
    <property type="entry name" value="OS06G0297800 PROTEIN"/>
    <property type="match status" value="1"/>
</dbReference>
<dbReference type="SUPFAM" id="SSF49562">
    <property type="entry name" value="C2 domain (Calcium/lipid-binding domain, CaLB)"/>
    <property type="match status" value="1"/>
</dbReference>
<keyword evidence="3" id="KW-1185">Reference proteome</keyword>
<name>A0A834Y6W3_TETSI</name>
<dbReference type="Proteomes" id="UP000655225">
    <property type="component" value="Unassembled WGS sequence"/>
</dbReference>
<dbReference type="EMBL" id="JABCRI010000903">
    <property type="protein sequence ID" value="KAF8365244.1"/>
    <property type="molecule type" value="Genomic_DNA"/>
</dbReference>
<gene>
    <name evidence="2" type="ORF">HHK36_032744</name>
</gene>
<evidence type="ECO:0000259" key="1">
    <source>
        <dbReference type="PROSITE" id="PS50004"/>
    </source>
</evidence>
<accession>A0A834Y6W3</accession>
<organism evidence="2 3">
    <name type="scientific">Tetracentron sinense</name>
    <name type="common">Spur-leaf</name>
    <dbReference type="NCBI Taxonomy" id="13715"/>
    <lineage>
        <taxon>Eukaryota</taxon>
        <taxon>Viridiplantae</taxon>
        <taxon>Streptophyta</taxon>
        <taxon>Embryophyta</taxon>
        <taxon>Tracheophyta</taxon>
        <taxon>Spermatophyta</taxon>
        <taxon>Magnoliopsida</taxon>
        <taxon>Trochodendrales</taxon>
        <taxon>Trochodendraceae</taxon>
        <taxon>Tetracentron</taxon>
    </lineage>
</organism>
<dbReference type="Gene3D" id="2.60.40.150">
    <property type="entry name" value="C2 domain"/>
    <property type="match status" value="1"/>
</dbReference>
<evidence type="ECO:0000313" key="3">
    <source>
        <dbReference type="Proteomes" id="UP000655225"/>
    </source>
</evidence>
<dbReference type="InterPro" id="IPR000008">
    <property type="entry name" value="C2_dom"/>
</dbReference>
<proteinExistence type="predicted"/>
<reference evidence="2 3" key="1">
    <citation type="submission" date="2020-04" db="EMBL/GenBank/DDBJ databases">
        <title>Plant Genome Project.</title>
        <authorList>
            <person name="Zhang R.-G."/>
        </authorList>
    </citation>
    <scope>NUCLEOTIDE SEQUENCE [LARGE SCALE GENOMIC DNA]</scope>
    <source>
        <strain evidence="2">YNK0</strain>
        <tissue evidence="2">Leaf</tissue>
    </source>
</reference>
<comment type="caution">
    <text evidence="2">The sequence shown here is derived from an EMBL/GenBank/DDBJ whole genome shotgun (WGS) entry which is preliminary data.</text>
</comment>
<dbReference type="PROSITE" id="PS50004">
    <property type="entry name" value="C2"/>
    <property type="match status" value="1"/>
</dbReference>
<evidence type="ECO:0000313" key="2">
    <source>
        <dbReference type="EMBL" id="KAF8365244.1"/>
    </source>
</evidence>
<dbReference type="InterPro" id="IPR044511">
    <property type="entry name" value="At1g03370/At5g50170-like"/>
</dbReference>
<protein>
    <recommendedName>
        <fullName evidence="1">C2 domain-containing protein</fullName>
    </recommendedName>
</protein>
<sequence length="234" mass="26733">MIEFGRETGQEGWAEVYVVHGFALYEMKTIYCGIHCAASQSLNEDERGKTRTSSIKFQKSDPQWNEIFEFDKMDEPPSMLDLEVYDFEGPFDEATSLRHAEINFVKTSIADLADVWIPLQGKLAQACQSRLHLRIFLNDTRGNNVVKEYLIKMEKKVISTKSIFSDNRRMTWTITALCKARSLSIEQKLQIVEDESEAKSLQIEEDGSFLGLDDVSMSEIYSSGLPIPTNCFME</sequence>
<feature type="domain" description="C2" evidence="1">
    <location>
        <begin position="1"/>
        <end position="117"/>
    </location>
</feature>
<dbReference type="Pfam" id="PF00168">
    <property type="entry name" value="C2"/>
    <property type="match status" value="1"/>
</dbReference>
<dbReference type="PANTHER" id="PTHR46296">
    <property type="entry name" value="BNAA05G37250D PROTEIN"/>
    <property type="match status" value="1"/>
</dbReference>
<dbReference type="AlphaFoldDB" id="A0A834Y6W3"/>